<evidence type="ECO:0000256" key="3">
    <source>
        <dbReference type="ARBA" id="ARBA00022835"/>
    </source>
</evidence>
<dbReference type="GO" id="GO:0071038">
    <property type="term" value="P:TRAMP-dependent tRNA surveillance pathway"/>
    <property type="evidence" value="ECO:0007669"/>
    <property type="project" value="TreeGrafter"/>
</dbReference>
<evidence type="ECO:0000259" key="5">
    <source>
        <dbReference type="SMART" id="SM00316"/>
    </source>
</evidence>
<evidence type="ECO:0000256" key="2">
    <source>
        <dbReference type="ARBA" id="ARBA00009155"/>
    </source>
</evidence>
<dbReference type="Pfam" id="PF21266">
    <property type="entry name" value="S1_RRP4"/>
    <property type="match status" value="1"/>
</dbReference>
<dbReference type="Proteomes" id="UP000291116">
    <property type="component" value="Unassembled WGS sequence"/>
</dbReference>
<dbReference type="InterPro" id="IPR012340">
    <property type="entry name" value="NA-bd_OB-fold"/>
</dbReference>
<dbReference type="SMART" id="SM00316">
    <property type="entry name" value="S1"/>
    <property type="match status" value="1"/>
</dbReference>
<dbReference type="GO" id="GO:0000467">
    <property type="term" value="P:exonucleolytic trimming to generate mature 3'-end of 5.8S rRNA from tricistronic rRNA transcript (SSU-rRNA, 5.8S rRNA, LSU-rRNA)"/>
    <property type="evidence" value="ECO:0007669"/>
    <property type="project" value="TreeGrafter"/>
</dbReference>
<evidence type="ECO:0000256" key="4">
    <source>
        <dbReference type="ARBA" id="ARBA00022884"/>
    </source>
</evidence>
<dbReference type="EMBL" id="CAACVS010000021">
    <property type="protein sequence ID" value="VEU34190.1"/>
    <property type="molecule type" value="Genomic_DNA"/>
</dbReference>
<accession>A0A448YWN2</accession>
<dbReference type="GO" id="GO:0071035">
    <property type="term" value="P:nuclear polyadenylation-dependent rRNA catabolic process"/>
    <property type="evidence" value="ECO:0007669"/>
    <property type="project" value="TreeGrafter"/>
</dbReference>
<dbReference type="AlphaFoldDB" id="A0A448YWN2"/>
<keyword evidence="7" id="KW-1185">Reference proteome</keyword>
<keyword evidence="4" id="KW-0694">RNA-binding</keyword>
<dbReference type="GO" id="GO:0003723">
    <property type="term" value="F:RNA binding"/>
    <property type="evidence" value="ECO:0007669"/>
    <property type="project" value="UniProtKB-KW"/>
</dbReference>
<dbReference type="GO" id="GO:0071034">
    <property type="term" value="P:CUT catabolic process"/>
    <property type="evidence" value="ECO:0007669"/>
    <property type="project" value="TreeGrafter"/>
</dbReference>
<feature type="domain" description="S1 motif" evidence="5">
    <location>
        <begin position="81"/>
        <end position="163"/>
    </location>
</feature>
<comment type="subcellular location">
    <subcellularLocation>
        <location evidence="1">Nucleus</location>
    </subcellularLocation>
</comment>
<dbReference type="Gene3D" id="2.40.50.140">
    <property type="entry name" value="Nucleic acid-binding proteins"/>
    <property type="match status" value="1"/>
</dbReference>
<dbReference type="PANTHER" id="PTHR21321:SF4">
    <property type="entry name" value="EXOSOME COMPLEX COMPONENT RRP4"/>
    <property type="match status" value="1"/>
</dbReference>
<dbReference type="OrthoDB" id="1650at2759"/>
<evidence type="ECO:0000313" key="6">
    <source>
        <dbReference type="EMBL" id="VEU34190.1"/>
    </source>
</evidence>
<gene>
    <name evidence="6" type="ORF">PSNMU_V1.4_AUG-EV-PASAV3_0008890</name>
</gene>
<dbReference type="SUPFAM" id="SSF50249">
    <property type="entry name" value="Nucleic acid-binding proteins"/>
    <property type="match status" value="1"/>
</dbReference>
<evidence type="ECO:0000313" key="7">
    <source>
        <dbReference type="Proteomes" id="UP000291116"/>
    </source>
</evidence>
<dbReference type="GO" id="GO:0000177">
    <property type="term" value="C:cytoplasmic exosome (RNase complex)"/>
    <property type="evidence" value="ECO:0007669"/>
    <property type="project" value="TreeGrafter"/>
</dbReference>
<keyword evidence="3" id="KW-0271">Exosome</keyword>
<dbReference type="Pfam" id="PF15985">
    <property type="entry name" value="KH_6"/>
    <property type="match status" value="1"/>
</dbReference>
<reference evidence="6 7" key="1">
    <citation type="submission" date="2019-01" db="EMBL/GenBank/DDBJ databases">
        <authorList>
            <person name="Ferrante I. M."/>
        </authorList>
    </citation>
    <scope>NUCLEOTIDE SEQUENCE [LARGE SCALE GENOMIC DNA]</scope>
    <source>
        <strain evidence="6 7">B856</strain>
    </source>
</reference>
<dbReference type="PANTHER" id="PTHR21321">
    <property type="entry name" value="PNAS-3 RELATED"/>
    <property type="match status" value="1"/>
</dbReference>
<proteinExistence type="inferred from homology"/>
<comment type="similarity">
    <text evidence="2">Belongs to the RRP4 family.</text>
</comment>
<organism evidence="6 7">
    <name type="scientific">Pseudo-nitzschia multistriata</name>
    <dbReference type="NCBI Taxonomy" id="183589"/>
    <lineage>
        <taxon>Eukaryota</taxon>
        <taxon>Sar</taxon>
        <taxon>Stramenopiles</taxon>
        <taxon>Ochrophyta</taxon>
        <taxon>Bacillariophyta</taxon>
        <taxon>Bacillariophyceae</taxon>
        <taxon>Bacillariophycidae</taxon>
        <taxon>Bacillariales</taxon>
        <taxon>Bacillariaceae</taxon>
        <taxon>Pseudo-nitzschia</taxon>
    </lineage>
</organism>
<dbReference type="InterPro" id="IPR048565">
    <property type="entry name" value="S1_RRP4"/>
</dbReference>
<protein>
    <recommendedName>
        <fullName evidence="5">S1 motif domain-containing protein</fullName>
    </recommendedName>
</protein>
<dbReference type="InterPro" id="IPR003029">
    <property type="entry name" value="S1_domain"/>
</dbReference>
<dbReference type="SUPFAM" id="SSF110324">
    <property type="entry name" value="Ribosomal L27 protein-like"/>
    <property type="match status" value="1"/>
</dbReference>
<name>A0A448YWN2_9STRA</name>
<dbReference type="GO" id="GO:0034475">
    <property type="term" value="P:U4 snRNA 3'-end processing"/>
    <property type="evidence" value="ECO:0007669"/>
    <property type="project" value="TreeGrafter"/>
</dbReference>
<dbReference type="Gene3D" id="2.40.50.100">
    <property type="match status" value="1"/>
</dbReference>
<dbReference type="SUPFAM" id="SSF54791">
    <property type="entry name" value="Eukaryotic type KH-domain (KH-domain type I)"/>
    <property type="match status" value="1"/>
</dbReference>
<dbReference type="CDD" id="cd05789">
    <property type="entry name" value="S1_Rrp4"/>
    <property type="match status" value="1"/>
</dbReference>
<evidence type="ECO:0000256" key="1">
    <source>
        <dbReference type="ARBA" id="ARBA00004123"/>
    </source>
</evidence>
<sequence>MATTSAHLVIPGQVIATSSTNHELDNQQDHNEGFLRGHGTFVEHDASKQEDRLVASVCGVVHRVNKLITVVPYCPSLYKGNVGDLVVGRISAVGVSRWTVALHEASKDAGLPLSGVHLPGGAQRMRTSQDSRDMRLFLKEGDLVCAEVHKVQPSDGSLSLHTRSHRFTKLENGILVHVPPALVPRRKNHVVSMINDTIDALWGVNGKIWLQRKMGDDKSQGSGNSNTLTNEGMKDVADLQEKMRKDHAETPVDVQLRRSLARLRNAVECLRMVHALCAPENAEAVYHKSLEMGLANPSEMLFPKHVLLLTEDLRA</sequence>
<dbReference type="InterPro" id="IPR004088">
    <property type="entry name" value="KH_dom_type_1"/>
</dbReference>
<dbReference type="GO" id="GO:0071051">
    <property type="term" value="P:poly(A)-dependent snoRNA 3'-end processing"/>
    <property type="evidence" value="ECO:0007669"/>
    <property type="project" value="TreeGrafter"/>
</dbReference>
<dbReference type="CDD" id="cd22525">
    <property type="entry name" value="KH-I_Rrp4_eukar"/>
    <property type="match status" value="1"/>
</dbReference>
<dbReference type="InterPro" id="IPR026699">
    <property type="entry name" value="Exosome_RNA_bind1/RRP40/RRP4"/>
</dbReference>
<dbReference type="InterPro" id="IPR036612">
    <property type="entry name" value="KH_dom_type_1_sf"/>
</dbReference>
<dbReference type="GO" id="GO:0000176">
    <property type="term" value="C:nuclear exosome (RNase complex)"/>
    <property type="evidence" value="ECO:0007669"/>
    <property type="project" value="TreeGrafter"/>
</dbReference>